<dbReference type="Pfam" id="PF00528">
    <property type="entry name" value="BPD_transp_1"/>
    <property type="match status" value="1"/>
</dbReference>
<comment type="subcellular location">
    <subcellularLocation>
        <location evidence="1 7">Cell membrane</location>
        <topology evidence="1 7">Multi-pass membrane protein</topology>
    </subcellularLocation>
</comment>
<dbReference type="Proteomes" id="UP000187344">
    <property type="component" value="Unassembled WGS sequence"/>
</dbReference>
<feature type="transmembrane region" description="Helical" evidence="7">
    <location>
        <begin position="96"/>
        <end position="121"/>
    </location>
</feature>
<proteinExistence type="inferred from homology"/>
<dbReference type="PANTHER" id="PTHR30151">
    <property type="entry name" value="ALKANE SULFONATE ABC TRANSPORTER-RELATED, MEMBRANE SUBUNIT"/>
    <property type="match status" value="1"/>
</dbReference>
<dbReference type="CDD" id="cd06261">
    <property type="entry name" value="TM_PBP2"/>
    <property type="match status" value="1"/>
</dbReference>
<comment type="similarity">
    <text evidence="7">Belongs to the binding-protein-dependent transport system permease family.</text>
</comment>
<dbReference type="GO" id="GO:0055085">
    <property type="term" value="P:transmembrane transport"/>
    <property type="evidence" value="ECO:0007669"/>
    <property type="project" value="InterPro"/>
</dbReference>
<sequence>MFKNEKTLQALLVVVVFILVVGFWETSVRLWEVPTYLLPPPSLIFYQLVRLIKSTLFWDNLGVTMAEVLLGYICGIVLAAILGVAISQVRVFQLAFLPYIIAFQTIPTVALAPIFLQWFGYGIASKIVMAALISFFPMLINVIAGLQSAGREEIQMLKAFGANEIQILLKVKLPASLPFVFAGLGLGIIFALIGAIVAEFVGAQKGLGKMLMQFNEQFNIAGQFAILVILALIGVIMHLIVGFAKHRIIFWGGQR</sequence>
<keyword evidence="2 7" id="KW-0813">Transport</keyword>
<evidence type="ECO:0000256" key="4">
    <source>
        <dbReference type="ARBA" id="ARBA00022692"/>
    </source>
</evidence>
<dbReference type="SUPFAM" id="SSF161098">
    <property type="entry name" value="MetI-like"/>
    <property type="match status" value="1"/>
</dbReference>
<feature type="transmembrane region" description="Helical" evidence="7">
    <location>
        <begin position="69"/>
        <end position="89"/>
    </location>
</feature>
<feature type="transmembrane region" description="Helical" evidence="7">
    <location>
        <begin position="7"/>
        <end position="24"/>
    </location>
</feature>
<dbReference type="InterPro" id="IPR000515">
    <property type="entry name" value="MetI-like"/>
</dbReference>
<dbReference type="EMBL" id="LXYT01000001">
    <property type="protein sequence ID" value="OLY44394.1"/>
    <property type="molecule type" value="Genomic_DNA"/>
</dbReference>
<evidence type="ECO:0000256" key="1">
    <source>
        <dbReference type="ARBA" id="ARBA00004651"/>
    </source>
</evidence>
<organism evidence="9 10">
    <name type="scientific">Bartonella apis</name>
    <dbReference type="NCBI Taxonomy" id="1686310"/>
    <lineage>
        <taxon>Bacteria</taxon>
        <taxon>Pseudomonadati</taxon>
        <taxon>Pseudomonadota</taxon>
        <taxon>Alphaproteobacteria</taxon>
        <taxon>Hyphomicrobiales</taxon>
        <taxon>Bartonellaceae</taxon>
        <taxon>Bartonella</taxon>
    </lineage>
</organism>
<dbReference type="PANTHER" id="PTHR30151:SF20">
    <property type="entry name" value="ABC TRANSPORTER PERMEASE PROTEIN HI_0355-RELATED"/>
    <property type="match status" value="1"/>
</dbReference>
<evidence type="ECO:0000256" key="2">
    <source>
        <dbReference type="ARBA" id="ARBA00022448"/>
    </source>
</evidence>
<evidence type="ECO:0000256" key="5">
    <source>
        <dbReference type="ARBA" id="ARBA00022989"/>
    </source>
</evidence>
<name>A0A1R0FBP4_9HYPH</name>
<keyword evidence="6 7" id="KW-0472">Membrane</keyword>
<dbReference type="RefSeq" id="WP_075869531.1">
    <property type="nucleotide sequence ID" value="NZ_CALYQA010000002.1"/>
</dbReference>
<evidence type="ECO:0000256" key="3">
    <source>
        <dbReference type="ARBA" id="ARBA00022475"/>
    </source>
</evidence>
<feature type="transmembrane region" description="Helical" evidence="7">
    <location>
        <begin position="220"/>
        <end position="241"/>
    </location>
</feature>
<dbReference type="OrthoDB" id="9792509at2"/>
<gene>
    <name evidence="9" type="ORF">PEB0149_018630</name>
</gene>
<dbReference type="Gene3D" id="1.10.3720.10">
    <property type="entry name" value="MetI-like"/>
    <property type="match status" value="1"/>
</dbReference>
<dbReference type="GeneID" id="92990981"/>
<protein>
    <submittedName>
        <fullName evidence="9">NitT/TauT family transport system permease protein</fullName>
    </submittedName>
</protein>
<feature type="transmembrane region" description="Helical" evidence="7">
    <location>
        <begin position="179"/>
        <end position="200"/>
    </location>
</feature>
<evidence type="ECO:0000256" key="7">
    <source>
        <dbReference type="RuleBase" id="RU363032"/>
    </source>
</evidence>
<comment type="caution">
    <text evidence="9">The sequence shown here is derived from an EMBL/GenBank/DDBJ whole genome shotgun (WGS) entry which is preliminary data.</text>
</comment>
<dbReference type="InterPro" id="IPR035906">
    <property type="entry name" value="MetI-like_sf"/>
</dbReference>
<evidence type="ECO:0000313" key="10">
    <source>
        <dbReference type="Proteomes" id="UP000187344"/>
    </source>
</evidence>
<keyword evidence="4 7" id="KW-0812">Transmembrane</keyword>
<keyword evidence="3" id="KW-1003">Cell membrane</keyword>
<keyword evidence="10" id="KW-1185">Reference proteome</keyword>
<evidence type="ECO:0000256" key="6">
    <source>
        <dbReference type="ARBA" id="ARBA00023136"/>
    </source>
</evidence>
<dbReference type="PROSITE" id="PS50928">
    <property type="entry name" value="ABC_TM1"/>
    <property type="match status" value="1"/>
</dbReference>
<keyword evidence="5 7" id="KW-1133">Transmembrane helix</keyword>
<feature type="transmembrane region" description="Helical" evidence="7">
    <location>
        <begin position="127"/>
        <end position="146"/>
    </location>
</feature>
<dbReference type="GO" id="GO:0005886">
    <property type="term" value="C:plasma membrane"/>
    <property type="evidence" value="ECO:0007669"/>
    <property type="project" value="UniProtKB-SubCell"/>
</dbReference>
<evidence type="ECO:0000313" key="9">
    <source>
        <dbReference type="EMBL" id="OLY44394.1"/>
    </source>
</evidence>
<reference evidence="9 10" key="1">
    <citation type="submission" date="2016-12" db="EMBL/GenBank/DDBJ databases">
        <title>Comparative genomics of Bartonella apis.</title>
        <authorList>
            <person name="Engel P."/>
        </authorList>
    </citation>
    <scope>NUCLEOTIDE SEQUENCE [LARGE SCALE GENOMIC DNA]</scope>
    <source>
        <strain evidence="9 10">PEB0149</strain>
    </source>
</reference>
<evidence type="ECO:0000259" key="8">
    <source>
        <dbReference type="PROSITE" id="PS50928"/>
    </source>
</evidence>
<dbReference type="AlphaFoldDB" id="A0A1R0FBP4"/>
<feature type="domain" description="ABC transmembrane type-1" evidence="8">
    <location>
        <begin position="57"/>
        <end position="241"/>
    </location>
</feature>
<accession>A0A1R0FBP4</accession>